<reference evidence="1" key="1">
    <citation type="submission" date="2007-11" db="EMBL/GenBank/DDBJ databases">
        <authorList>
            <person name="Fulton L."/>
            <person name="Clifton S."/>
            <person name="Fulton B."/>
            <person name="Xu J."/>
            <person name="Minx P."/>
            <person name="Pepin K.H."/>
            <person name="Johnson M."/>
            <person name="Thiruvilangam P."/>
            <person name="Bhonagiri V."/>
            <person name="Nash W.E."/>
            <person name="Mardis E.R."/>
            <person name="Wilson R.K."/>
        </authorList>
    </citation>
    <scope>NUCLEOTIDE SEQUENCE [LARGE SCALE GENOMIC DNA]</scope>
    <source>
        <strain evidence="1">DSM 17241</strain>
    </source>
</reference>
<proteinExistence type="predicted"/>
<accession>B0PET8</accession>
<sequence length="55" mass="6331">MGRPRYGKGERLCDGVEKVVPLENIREKIQALLELADDRQLNIIYQFVKSITEKG</sequence>
<evidence type="ECO:0000313" key="2">
    <source>
        <dbReference type="Proteomes" id="UP000003803"/>
    </source>
</evidence>
<gene>
    <name evidence="1" type="ORF">ANACOL_03316</name>
</gene>
<dbReference type="HOGENOM" id="CLU_3021715_0_0_9"/>
<name>B0PET8_9FIRM</name>
<evidence type="ECO:0000313" key="1">
    <source>
        <dbReference type="EMBL" id="EDS09871.1"/>
    </source>
</evidence>
<dbReference type="AlphaFoldDB" id="B0PET8"/>
<dbReference type="EMBL" id="ABGD02000025">
    <property type="protein sequence ID" value="EDS09871.1"/>
    <property type="molecule type" value="Genomic_DNA"/>
</dbReference>
<reference evidence="1" key="2">
    <citation type="submission" date="2013-09" db="EMBL/GenBank/DDBJ databases">
        <title>Draft genome sequence of Anaerotruncus colihominis(DSM 17241).</title>
        <authorList>
            <person name="Sudarsanam P."/>
            <person name="Ley R."/>
            <person name="Guruge J."/>
            <person name="Turnbaugh P.J."/>
            <person name="Mahowald M."/>
            <person name="Liep D."/>
            <person name="Gordon J."/>
        </authorList>
    </citation>
    <scope>NUCLEOTIDE SEQUENCE</scope>
    <source>
        <strain evidence="1">DSM 17241</strain>
    </source>
</reference>
<organism evidence="1 2">
    <name type="scientific">Anaerotruncus colihominis DSM 17241</name>
    <dbReference type="NCBI Taxonomy" id="445972"/>
    <lineage>
        <taxon>Bacteria</taxon>
        <taxon>Bacillati</taxon>
        <taxon>Bacillota</taxon>
        <taxon>Clostridia</taxon>
        <taxon>Eubacteriales</taxon>
        <taxon>Oscillospiraceae</taxon>
        <taxon>Anaerotruncus</taxon>
    </lineage>
</organism>
<comment type="caution">
    <text evidence="1">The sequence shown here is derived from an EMBL/GenBank/DDBJ whole genome shotgun (WGS) entry which is preliminary data.</text>
</comment>
<dbReference type="Proteomes" id="UP000003803">
    <property type="component" value="Unassembled WGS sequence"/>
</dbReference>
<keyword evidence="2" id="KW-1185">Reference proteome</keyword>
<protein>
    <submittedName>
        <fullName evidence="1">Uncharacterized protein</fullName>
    </submittedName>
</protein>